<feature type="transmembrane region" description="Helical" evidence="10">
    <location>
        <begin position="158"/>
        <end position="180"/>
    </location>
</feature>
<accession>A0A2W2AMC4</accession>
<dbReference type="RefSeq" id="WP_110998379.1">
    <property type="nucleotide sequence ID" value="NZ_QKTW01000012.1"/>
</dbReference>
<feature type="transmembrane region" description="Helical" evidence="10">
    <location>
        <begin position="273"/>
        <end position="295"/>
    </location>
</feature>
<evidence type="ECO:0000256" key="5">
    <source>
        <dbReference type="ARBA" id="ARBA00022692"/>
    </source>
</evidence>
<gene>
    <name evidence="11" type="ORF">DN068_07960</name>
</gene>
<keyword evidence="2" id="KW-0813">Transport</keyword>
<protein>
    <recommendedName>
        <fullName evidence="9">Multidrug-efflux transporter</fullName>
    </recommendedName>
</protein>
<feature type="transmembrane region" description="Helical" evidence="10">
    <location>
        <begin position="129"/>
        <end position="151"/>
    </location>
</feature>
<evidence type="ECO:0000256" key="6">
    <source>
        <dbReference type="ARBA" id="ARBA00022989"/>
    </source>
</evidence>
<comment type="caution">
    <text evidence="11">The sequence shown here is derived from an EMBL/GenBank/DDBJ whole genome shotgun (WGS) entry which is preliminary data.</text>
</comment>
<dbReference type="GO" id="GO:0015297">
    <property type="term" value="F:antiporter activity"/>
    <property type="evidence" value="ECO:0007669"/>
    <property type="project" value="UniProtKB-KW"/>
</dbReference>
<dbReference type="GO" id="GO:0006811">
    <property type="term" value="P:monoatomic ion transport"/>
    <property type="evidence" value="ECO:0007669"/>
    <property type="project" value="UniProtKB-KW"/>
</dbReference>
<evidence type="ECO:0000256" key="4">
    <source>
        <dbReference type="ARBA" id="ARBA00022475"/>
    </source>
</evidence>
<dbReference type="OrthoDB" id="9780160at2"/>
<keyword evidence="12" id="KW-1185">Reference proteome</keyword>
<dbReference type="PANTHER" id="PTHR43298:SF2">
    <property type="entry name" value="FMN_FAD EXPORTER YEEO-RELATED"/>
    <property type="match status" value="1"/>
</dbReference>
<name>A0A2W2AMC4_9BACT</name>
<dbReference type="Pfam" id="PF01554">
    <property type="entry name" value="MatE"/>
    <property type="match status" value="2"/>
</dbReference>
<dbReference type="GO" id="GO:0042910">
    <property type="term" value="F:xenobiotic transmembrane transporter activity"/>
    <property type="evidence" value="ECO:0007669"/>
    <property type="project" value="InterPro"/>
</dbReference>
<dbReference type="InterPro" id="IPR050222">
    <property type="entry name" value="MATE_MdtK"/>
</dbReference>
<evidence type="ECO:0000313" key="11">
    <source>
        <dbReference type="EMBL" id="PZF73460.1"/>
    </source>
</evidence>
<dbReference type="EMBL" id="QKTW01000012">
    <property type="protein sequence ID" value="PZF73460.1"/>
    <property type="molecule type" value="Genomic_DNA"/>
</dbReference>
<keyword evidence="7" id="KW-0406">Ion transport</keyword>
<feature type="transmembrane region" description="Helical" evidence="10">
    <location>
        <begin position="241"/>
        <end position="261"/>
    </location>
</feature>
<keyword evidence="4" id="KW-1003">Cell membrane</keyword>
<evidence type="ECO:0000256" key="1">
    <source>
        <dbReference type="ARBA" id="ARBA00004651"/>
    </source>
</evidence>
<dbReference type="NCBIfam" id="TIGR00797">
    <property type="entry name" value="matE"/>
    <property type="match status" value="1"/>
</dbReference>
<dbReference type="CDD" id="cd13133">
    <property type="entry name" value="MATE_like_7"/>
    <property type="match status" value="1"/>
</dbReference>
<dbReference type="PANTHER" id="PTHR43298">
    <property type="entry name" value="MULTIDRUG RESISTANCE PROTEIN NORM-RELATED"/>
    <property type="match status" value="1"/>
</dbReference>
<dbReference type="PIRSF" id="PIRSF006603">
    <property type="entry name" value="DinF"/>
    <property type="match status" value="1"/>
</dbReference>
<dbReference type="GO" id="GO:0005886">
    <property type="term" value="C:plasma membrane"/>
    <property type="evidence" value="ECO:0007669"/>
    <property type="project" value="UniProtKB-SubCell"/>
</dbReference>
<keyword evidence="3" id="KW-0050">Antiport</keyword>
<feature type="transmembrane region" description="Helical" evidence="10">
    <location>
        <begin position="410"/>
        <end position="433"/>
    </location>
</feature>
<feature type="transmembrane region" description="Helical" evidence="10">
    <location>
        <begin position="383"/>
        <end position="404"/>
    </location>
</feature>
<evidence type="ECO:0000256" key="9">
    <source>
        <dbReference type="ARBA" id="ARBA00031636"/>
    </source>
</evidence>
<evidence type="ECO:0000313" key="12">
    <source>
        <dbReference type="Proteomes" id="UP000248745"/>
    </source>
</evidence>
<evidence type="ECO:0000256" key="3">
    <source>
        <dbReference type="ARBA" id="ARBA00022449"/>
    </source>
</evidence>
<keyword evidence="8 10" id="KW-0472">Membrane</keyword>
<feature type="transmembrane region" description="Helical" evidence="10">
    <location>
        <begin position="316"/>
        <end position="335"/>
    </location>
</feature>
<reference evidence="11 12" key="1">
    <citation type="submission" date="2018-06" db="EMBL/GenBank/DDBJ databases">
        <title>Mucibacter soli gen. nov., sp. nov., a new member of the family Chitinophagaceae producing mucin.</title>
        <authorList>
            <person name="Kim M.-K."/>
            <person name="Park S."/>
            <person name="Kim T.-S."/>
            <person name="Joung Y."/>
            <person name="Han J.-H."/>
            <person name="Kim S.B."/>
        </authorList>
    </citation>
    <scope>NUCLEOTIDE SEQUENCE [LARGE SCALE GENOMIC DNA]</scope>
    <source>
        <strain evidence="11 12">R1-15</strain>
    </source>
</reference>
<proteinExistence type="predicted"/>
<evidence type="ECO:0000256" key="7">
    <source>
        <dbReference type="ARBA" id="ARBA00023065"/>
    </source>
</evidence>
<dbReference type="Proteomes" id="UP000248745">
    <property type="component" value="Unassembled WGS sequence"/>
</dbReference>
<feature type="transmembrane region" description="Helical" evidence="10">
    <location>
        <begin position="192"/>
        <end position="213"/>
    </location>
</feature>
<dbReference type="InterPro" id="IPR048279">
    <property type="entry name" value="MdtK-like"/>
</dbReference>
<organism evidence="11 12">
    <name type="scientific">Taibaiella soli</name>
    <dbReference type="NCBI Taxonomy" id="1649169"/>
    <lineage>
        <taxon>Bacteria</taxon>
        <taxon>Pseudomonadati</taxon>
        <taxon>Bacteroidota</taxon>
        <taxon>Chitinophagia</taxon>
        <taxon>Chitinophagales</taxon>
        <taxon>Chitinophagaceae</taxon>
        <taxon>Taibaiella</taxon>
    </lineage>
</organism>
<keyword evidence="6 10" id="KW-1133">Transmembrane helix</keyword>
<feature type="transmembrane region" description="Helical" evidence="10">
    <location>
        <begin position="86"/>
        <end position="109"/>
    </location>
</feature>
<dbReference type="InterPro" id="IPR002528">
    <property type="entry name" value="MATE_fam"/>
</dbReference>
<sequence length="443" mass="49073">MKISVSNKDILRLAAPISLALLIPQISFLTNNVFLGRVGERELGVNGIAGIFYLILTMVGMGLNNGQQIQMARRAGEGDHAGLGRIFTNGIMLGAAFSVGMMLLSLWITPLIFGFSLHDSDHILLSVNYLYIRVWGLPFLLLTQLANAFFISTSQSKYLIFGALVHTAANIFLDYTLIFGKFGFPEMGLSGAALASVIAEACSCLTMYGVFYLKGQQHTYPISFYPSFDFKLSRRSLKISAPLIVQYMFGIGGWMIFFFFVEHLGQRELAASQILRSIFGLVGVITMAFAATCNTMVSNIIGQGKQNQVPRLVRKIAGLSLGLTAVIAGLLLIFAHPFLSMYRADQTLVDLAVPSLRVIVTAMLIMSVSTVTFNAVVGTGKTLINLTIEVTCVFSYLLYCYIIIHRLKLSLQWAWASEFVYWTMLLIISFFYLRSGRWRGQRV</sequence>
<feature type="transmembrane region" description="Helical" evidence="10">
    <location>
        <begin position="355"/>
        <end position="376"/>
    </location>
</feature>
<keyword evidence="5 10" id="KW-0812">Transmembrane</keyword>
<evidence type="ECO:0000256" key="2">
    <source>
        <dbReference type="ARBA" id="ARBA00022448"/>
    </source>
</evidence>
<dbReference type="AlphaFoldDB" id="A0A2W2AMC4"/>
<comment type="subcellular location">
    <subcellularLocation>
        <location evidence="1">Cell membrane</location>
        <topology evidence="1">Multi-pass membrane protein</topology>
    </subcellularLocation>
</comment>
<evidence type="ECO:0000256" key="10">
    <source>
        <dbReference type="SAM" id="Phobius"/>
    </source>
</evidence>
<feature type="transmembrane region" description="Helical" evidence="10">
    <location>
        <begin position="45"/>
        <end position="65"/>
    </location>
</feature>
<evidence type="ECO:0000256" key="8">
    <source>
        <dbReference type="ARBA" id="ARBA00023136"/>
    </source>
</evidence>